<dbReference type="InterPro" id="IPR000639">
    <property type="entry name" value="Epox_hydrolase-like"/>
</dbReference>
<organism evidence="3 4">
    <name type="scientific">Dactylosporangium cerinum</name>
    <dbReference type="NCBI Taxonomy" id="1434730"/>
    <lineage>
        <taxon>Bacteria</taxon>
        <taxon>Bacillati</taxon>
        <taxon>Actinomycetota</taxon>
        <taxon>Actinomycetes</taxon>
        <taxon>Micromonosporales</taxon>
        <taxon>Micromonosporaceae</taxon>
        <taxon>Dactylosporangium</taxon>
    </lineage>
</organism>
<evidence type="ECO:0000259" key="2">
    <source>
        <dbReference type="Pfam" id="PF00561"/>
    </source>
</evidence>
<gene>
    <name evidence="3" type="ORF">ACFPIJ_33950</name>
</gene>
<evidence type="ECO:0000313" key="4">
    <source>
        <dbReference type="Proteomes" id="UP001595912"/>
    </source>
</evidence>
<name>A0ABV9W2C3_9ACTN</name>
<dbReference type="PRINTS" id="PR00412">
    <property type="entry name" value="EPOXHYDRLASE"/>
</dbReference>
<dbReference type="Proteomes" id="UP001595912">
    <property type="component" value="Unassembled WGS sequence"/>
</dbReference>
<dbReference type="Pfam" id="PF00561">
    <property type="entry name" value="Abhydrolase_1"/>
    <property type="match status" value="1"/>
</dbReference>
<dbReference type="Gene3D" id="3.40.50.1820">
    <property type="entry name" value="alpha/beta hydrolase"/>
    <property type="match status" value="1"/>
</dbReference>
<evidence type="ECO:0000256" key="1">
    <source>
        <dbReference type="ARBA" id="ARBA00022801"/>
    </source>
</evidence>
<accession>A0ABV9W2C3</accession>
<dbReference type="PRINTS" id="PR00111">
    <property type="entry name" value="ABHYDROLASE"/>
</dbReference>
<evidence type="ECO:0000313" key="3">
    <source>
        <dbReference type="EMBL" id="MFC5002820.1"/>
    </source>
</evidence>
<feature type="domain" description="AB hydrolase-1" evidence="2">
    <location>
        <begin position="40"/>
        <end position="284"/>
    </location>
</feature>
<dbReference type="InterPro" id="IPR029058">
    <property type="entry name" value="AB_hydrolase_fold"/>
</dbReference>
<dbReference type="GO" id="GO:0016787">
    <property type="term" value="F:hydrolase activity"/>
    <property type="evidence" value="ECO:0007669"/>
    <property type="project" value="UniProtKB-KW"/>
</dbReference>
<dbReference type="EMBL" id="JBHSIU010000046">
    <property type="protein sequence ID" value="MFC5002820.1"/>
    <property type="molecule type" value="Genomic_DNA"/>
</dbReference>
<sequence length="298" mass="33079">MTVLHVTSSRPFPEVAGVTHRFVDVRGTRLHVAEAGAGTPLLLLHGFPQHWYAWRHVIALLPVGYRLICPDLRGFGWSAPSRDGHGTEDRAADVVALLDALGHDRVGLVGHDWGAWAGFAACLRAPERFSRFIALNMMHPWPARRALITQAWRFWYTAVIEYPLLGRLVLRHWPGFTRFLLRRAAADPAVTWRPGELDEFTAAGREPGAAHAGQALHWRFVVDDIPRLRRGWSGGARLRVPTLIVGGARDVVIPPALLSTADGHADDLTVEVVQGAGHQLPDERPDLVVARIRTFFPH</sequence>
<reference evidence="4" key="1">
    <citation type="journal article" date="2019" name="Int. J. Syst. Evol. Microbiol.">
        <title>The Global Catalogue of Microorganisms (GCM) 10K type strain sequencing project: providing services to taxonomists for standard genome sequencing and annotation.</title>
        <authorList>
            <consortium name="The Broad Institute Genomics Platform"/>
            <consortium name="The Broad Institute Genome Sequencing Center for Infectious Disease"/>
            <person name="Wu L."/>
            <person name="Ma J."/>
        </authorList>
    </citation>
    <scope>NUCLEOTIDE SEQUENCE [LARGE SCALE GENOMIC DNA]</scope>
    <source>
        <strain evidence="4">CGMCC 4.7152</strain>
    </source>
</reference>
<dbReference type="SUPFAM" id="SSF53474">
    <property type="entry name" value="alpha/beta-Hydrolases"/>
    <property type="match status" value="1"/>
</dbReference>
<proteinExistence type="predicted"/>
<keyword evidence="1 3" id="KW-0378">Hydrolase</keyword>
<dbReference type="InterPro" id="IPR000073">
    <property type="entry name" value="AB_hydrolase_1"/>
</dbReference>
<dbReference type="PANTHER" id="PTHR43329">
    <property type="entry name" value="EPOXIDE HYDROLASE"/>
    <property type="match status" value="1"/>
</dbReference>
<protein>
    <submittedName>
        <fullName evidence="3">Alpha/beta fold hydrolase</fullName>
    </submittedName>
</protein>
<keyword evidence="4" id="KW-1185">Reference proteome</keyword>
<comment type="caution">
    <text evidence="3">The sequence shown here is derived from an EMBL/GenBank/DDBJ whole genome shotgun (WGS) entry which is preliminary data.</text>
</comment>
<dbReference type="RefSeq" id="WP_380121274.1">
    <property type="nucleotide sequence ID" value="NZ_JBHSIU010000046.1"/>
</dbReference>